<reference evidence="3 4" key="1">
    <citation type="journal article" date="2015" name="Nat. Commun.">
        <title>Production of butyrate from lysine and the Amadori product fructoselysine by a human gut commensal.</title>
        <authorList>
            <person name="Bui T.P."/>
            <person name="Ritari J."/>
            <person name="Boeren S."/>
            <person name="de Waard P."/>
            <person name="Plugge C.M."/>
            <person name="de Vos W.M."/>
        </authorList>
    </citation>
    <scope>NUCLEOTIDE SEQUENCE [LARGE SCALE GENOMIC DNA]</scope>
    <source>
        <strain evidence="3 4">AF211</strain>
    </source>
</reference>
<proteinExistence type="predicted"/>
<protein>
    <submittedName>
        <fullName evidence="3">Signal peptidase-like protein</fullName>
    </submittedName>
</protein>
<name>A0A0S2W8T8_9FIRM</name>
<dbReference type="InterPro" id="IPR047767">
    <property type="entry name" value="PSP1-like"/>
</dbReference>
<dbReference type="Pfam" id="PF04468">
    <property type="entry name" value="PSP1"/>
    <property type="match status" value="1"/>
</dbReference>
<keyword evidence="4" id="KW-1185">Reference proteome</keyword>
<dbReference type="KEGG" id="ibu:IB211_03382c"/>
<dbReference type="InterPro" id="IPR007557">
    <property type="entry name" value="PSP1_C"/>
</dbReference>
<feature type="compositionally biased region" description="Basic and acidic residues" evidence="1">
    <location>
        <begin position="365"/>
        <end position="405"/>
    </location>
</feature>
<organism evidence="3 4">
    <name type="scientific">Intestinimonas butyriciproducens</name>
    <dbReference type="NCBI Taxonomy" id="1297617"/>
    <lineage>
        <taxon>Bacteria</taxon>
        <taxon>Bacillati</taxon>
        <taxon>Bacillota</taxon>
        <taxon>Clostridia</taxon>
        <taxon>Eubacteriales</taxon>
        <taxon>Intestinimonas</taxon>
    </lineage>
</organism>
<feature type="compositionally biased region" description="Basic and acidic residues" evidence="1">
    <location>
        <begin position="285"/>
        <end position="304"/>
    </location>
</feature>
<evidence type="ECO:0000313" key="4">
    <source>
        <dbReference type="Proteomes" id="UP000064844"/>
    </source>
</evidence>
<feature type="region of interest" description="Disordered" evidence="1">
    <location>
        <begin position="321"/>
        <end position="427"/>
    </location>
</feature>
<feature type="region of interest" description="Disordered" evidence="1">
    <location>
        <begin position="273"/>
        <end position="309"/>
    </location>
</feature>
<dbReference type="PANTHER" id="PTHR43830">
    <property type="entry name" value="PROTEIN PSP1"/>
    <property type="match status" value="1"/>
</dbReference>
<feature type="compositionally biased region" description="Basic residues" evidence="1">
    <location>
        <begin position="406"/>
        <end position="416"/>
    </location>
</feature>
<dbReference type="AlphaFoldDB" id="A0A0S2W8T8"/>
<evidence type="ECO:0000259" key="2">
    <source>
        <dbReference type="PROSITE" id="PS51411"/>
    </source>
</evidence>
<evidence type="ECO:0000256" key="1">
    <source>
        <dbReference type="SAM" id="MobiDB-lite"/>
    </source>
</evidence>
<dbReference type="GO" id="GO:0005737">
    <property type="term" value="C:cytoplasm"/>
    <property type="evidence" value="ECO:0007669"/>
    <property type="project" value="TreeGrafter"/>
</dbReference>
<dbReference type="STRING" id="1297617.IB211_03382c"/>
<dbReference type="NCBIfam" id="NF041131">
    <property type="entry name" value="RicT_YaaT_fam"/>
    <property type="match status" value="1"/>
</dbReference>
<feature type="compositionally biased region" description="Basic and acidic residues" evidence="1">
    <location>
        <begin position="327"/>
        <end position="342"/>
    </location>
</feature>
<dbReference type="PATRIC" id="fig|1297617.4.peg.3472"/>
<accession>A0A0S2W8T8</accession>
<sequence>MTEIIGVRFKSGGKQYYFDPKGIQVEPGQGVIVETAKGIEYGECLKGNTMVEDEAVVAPLRPMLRVATEEDERTVARNREKEERAFHICQEKIAEHKLDMKLVEVEYNFEGNKILFFFTSEGRVDFRALVKDLAGIFHTRIELRQIGVRDEAKMLGGLGICGKPFCCATFLDEFQPVSIKMAKTQNLSLNPTKISGTCGRLMCCLKYEQDAYEDAVKRMPKPESFVETPDGVGNVCQVNLLREQVKVRLDDAPETPKCYHNCEICVVRNGKGKRPEGYVAPPPEELAKLRKTDPKEALEERPASEKTALSEALERVFQTAEENAAPLREKKLPPERRGGSRRPERRRRPRNEEEEEYEQLTQRIPQERKKQQPPRHTDKPKGDKPPRTEKPKGPETGGEKTEKKQSGRNHRRRHRGGGGQPKPPAAE</sequence>
<evidence type="ECO:0000313" key="3">
    <source>
        <dbReference type="EMBL" id="ALP95770.1"/>
    </source>
</evidence>
<dbReference type="Proteomes" id="UP000064844">
    <property type="component" value="Chromosome"/>
</dbReference>
<reference evidence="4" key="2">
    <citation type="submission" date="2015-04" db="EMBL/GenBank/DDBJ databases">
        <title>A butyrogenic pathway from the amino acid lysine in a human gut commensal.</title>
        <authorList>
            <person name="de Vos W.M."/>
            <person name="Bui N.T.P."/>
            <person name="Plugge C.M."/>
            <person name="Ritari J."/>
        </authorList>
    </citation>
    <scope>NUCLEOTIDE SEQUENCE [LARGE SCALE GENOMIC DNA]</scope>
    <source>
        <strain evidence="4">AF211</strain>
    </source>
</reference>
<dbReference type="PROSITE" id="PS51411">
    <property type="entry name" value="PSP1_C"/>
    <property type="match status" value="1"/>
</dbReference>
<dbReference type="PANTHER" id="PTHR43830:SF3">
    <property type="entry name" value="PROTEIN PSP1"/>
    <property type="match status" value="1"/>
</dbReference>
<gene>
    <name evidence="3" type="ORF">IB211_03382c</name>
</gene>
<dbReference type="EMBL" id="CP011307">
    <property type="protein sequence ID" value="ALP95770.1"/>
    <property type="molecule type" value="Genomic_DNA"/>
</dbReference>
<dbReference type="eggNOG" id="COG1774">
    <property type="taxonomic scope" value="Bacteria"/>
</dbReference>
<feature type="domain" description="PSP1 C-terminal" evidence="2">
    <location>
        <begin position="61"/>
        <end position="146"/>
    </location>
</feature>